<feature type="chain" id="PRO_5008092395" evidence="2">
    <location>
        <begin position="21"/>
        <end position="158"/>
    </location>
</feature>
<organism evidence="3 4">
    <name type="scientific">Magnetospirillum moscoviense</name>
    <dbReference type="NCBI Taxonomy" id="1437059"/>
    <lineage>
        <taxon>Bacteria</taxon>
        <taxon>Pseudomonadati</taxon>
        <taxon>Pseudomonadota</taxon>
        <taxon>Alphaproteobacteria</taxon>
        <taxon>Rhodospirillales</taxon>
        <taxon>Rhodospirillaceae</taxon>
        <taxon>Magnetospirillum</taxon>
    </lineage>
</organism>
<keyword evidence="2" id="KW-0732">Signal</keyword>
<evidence type="ECO:0000256" key="2">
    <source>
        <dbReference type="SAM" id="SignalP"/>
    </source>
</evidence>
<keyword evidence="1" id="KW-0472">Membrane</keyword>
<evidence type="ECO:0000256" key="1">
    <source>
        <dbReference type="SAM" id="Phobius"/>
    </source>
</evidence>
<keyword evidence="1" id="KW-1133">Transmembrane helix</keyword>
<sequence>MHRLRLLVFLSLLISTSAWAQRTWSPEELRELRAQEIEQWRREIPDYQMRLYARLQQVNQGQLQVQRLLVGGLVVILGLGSAAWWMLGRRIGQPHQSLSWWERGRTAHRRWRLTRRLSDLRARAHAQGIHDLDGEFDRLDQLMAPPVQPSRRRRSGIF</sequence>
<dbReference type="RefSeq" id="WP_068498203.1">
    <property type="nucleotide sequence ID" value="NZ_LWQU01000104.1"/>
</dbReference>
<keyword evidence="1" id="KW-0812">Transmembrane</keyword>
<name>A0A178MYJ1_9PROT</name>
<keyword evidence="4" id="KW-1185">Reference proteome</keyword>
<proteinExistence type="predicted"/>
<protein>
    <submittedName>
        <fullName evidence="3">Uncharacterized protein</fullName>
    </submittedName>
</protein>
<dbReference type="EMBL" id="LWQU01000104">
    <property type="protein sequence ID" value="OAN55097.1"/>
    <property type="molecule type" value="Genomic_DNA"/>
</dbReference>
<feature type="signal peptide" evidence="2">
    <location>
        <begin position="1"/>
        <end position="20"/>
    </location>
</feature>
<reference evidence="3 4" key="1">
    <citation type="submission" date="2016-04" db="EMBL/GenBank/DDBJ databases">
        <title>Draft genome sequence of freshwater magnetotactic bacteria Magnetospirillum marisnigri SP-1 and Magnetospirillum moscoviense BB-1.</title>
        <authorList>
            <person name="Koziaeva V."/>
            <person name="Dziuba M.V."/>
            <person name="Ivanov T.M."/>
            <person name="Kuznetsov B."/>
            <person name="Grouzdev D.S."/>
        </authorList>
    </citation>
    <scope>NUCLEOTIDE SEQUENCE [LARGE SCALE GENOMIC DNA]</scope>
    <source>
        <strain evidence="3 4">BB-1</strain>
    </source>
</reference>
<dbReference type="Proteomes" id="UP000078543">
    <property type="component" value="Unassembled WGS sequence"/>
</dbReference>
<accession>A0A178MYJ1</accession>
<evidence type="ECO:0000313" key="4">
    <source>
        <dbReference type="Proteomes" id="UP000078543"/>
    </source>
</evidence>
<dbReference type="STRING" id="1437059.A6A05_00620"/>
<evidence type="ECO:0000313" key="3">
    <source>
        <dbReference type="EMBL" id="OAN55097.1"/>
    </source>
</evidence>
<gene>
    <name evidence="3" type="ORF">A6A05_00620</name>
</gene>
<feature type="transmembrane region" description="Helical" evidence="1">
    <location>
        <begin position="68"/>
        <end position="87"/>
    </location>
</feature>
<dbReference type="AlphaFoldDB" id="A0A178MYJ1"/>
<comment type="caution">
    <text evidence="3">The sequence shown here is derived from an EMBL/GenBank/DDBJ whole genome shotgun (WGS) entry which is preliminary data.</text>
</comment>